<dbReference type="EMBL" id="FN655188">
    <property type="protein sequence ID" value="CBY38335.1"/>
    <property type="molecule type" value="Genomic_DNA"/>
</dbReference>
<organism evidence="1">
    <name type="scientific">Oikopleura dioica</name>
    <name type="common">Tunicate</name>
    <dbReference type="NCBI Taxonomy" id="34765"/>
    <lineage>
        <taxon>Eukaryota</taxon>
        <taxon>Metazoa</taxon>
        <taxon>Chordata</taxon>
        <taxon>Tunicata</taxon>
        <taxon>Appendicularia</taxon>
        <taxon>Copelata</taxon>
        <taxon>Oikopleuridae</taxon>
        <taxon>Oikopleura</taxon>
    </lineage>
</organism>
<dbReference type="AlphaFoldDB" id="E4YS96"/>
<protein>
    <submittedName>
        <fullName evidence="1">Uncharacterized protein</fullName>
    </submittedName>
</protein>
<sequence>MECNDEDLVRSNKTGHLKGRLVGKGSKVLLYRFALSEDISSFSDSAKVVAPEADLVFVFKAALNQLIVVLLNISNHAQVNVDIDLGCKQEVEVVGEPERLATIDSITAKDIACQPPKSSLYSEKNTSSFFEMVTVSDKRFKLPYDPELTVKDLKLLTLCFNFHRRFQFNDAIHLFFLATELTNDFQKLSAIPRFGPNSVIHIALSGGRAPGIQFDSPYLANFNNIEILLRNANECNKFAKKNTNARERERFSEPSFDVEINESFGAFGDITERIGQLMVSYSTQLNRLADVLDKDERMSPNSRKYDEAKQIIQNNLDTARYAGPMMKNFSSVRVDITNNRLNST</sequence>
<proteinExistence type="predicted"/>
<dbReference type="Proteomes" id="UP000011014">
    <property type="component" value="Unassembled WGS sequence"/>
</dbReference>
<accession>E4YS96</accession>
<reference evidence="1" key="1">
    <citation type="journal article" date="2010" name="Science">
        <title>Plasticity of animal genome architecture unmasked by rapid evolution of a pelagic tunicate.</title>
        <authorList>
            <person name="Denoeud F."/>
            <person name="Henriet S."/>
            <person name="Mungpakdee S."/>
            <person name="Aury J.M."/>
            <person name="Da Silva C."/>
            <person name="Brinkmann H."/>
            <person name="Mikhaleva J."/>
            <person name="Olsen L.C."/>
            <person name="Jubin C."/>
            <person name="Canestro C."/>
            <person name="Bouquet J.M."/>
            <person name="Danks G."/>
            <person name="Poulain J."/>
            <person name="Campsteijn C."/>
            <person name="Adamski M."/>
            <person name="Cross I."/>
            <person name="Yadetie F."/>
            <person name="Muffato M."/>
            <person name="Louis A."/>
            <person name="Butcher S."/>
            <person name="Tsagkogeorga G."/>
            <person name="Konrad A."/>
            <person name="Singh S."/>
            <person name="Jensen M.F."/>
            <person name="Cong E.H."/>
            <person name="Eikeseth-Otteraa H."/>
            <person name="Noel B."/>
            <person name="Anthouard V."/>
            <person name="Porcel B.M."/>
            <person name="Kachouri-Lafond R."/>
            <person name="Nishino A."/>
            <person name="Ugolini M."/>
            <person name="Chourrout P."/>
            <person name="Nishida H."/>
            <person name="Aasland R."/>
            <person name="Huzurbazar S."/>
            <person name="Westhof E."/>
            <person name="Delsuc F."/>
            <person name="Lehrach H."/>
            <person name="Reinhardt R."/>
            <person name="Weissenbach J."/>
            <person name="Roy S.W."/>
            <person name="Artiguenave F."/>
            <person name="Postlethwait J.H."/>
            <person name="Manak J.R."/>
            <person name="Thompson E.M."/>
            <person name="Jaillon O."/>
            <person name="Du Pasquier L."/>
            <person name="Boudinot P."/>
            <person name="Liberles D.A."/>
            <person name="Volff J.N."/>
            <person name="Philippe H."/>
            <person name="Lenhard B."/>
            <person name="Roest Crollius H."/>
            <person name="Wincker P."/>
            <person name="Chourrout D."/>
        </authorList>
    </citation>
    <scope>NUCLEOTIDE SEQUENCE [LARGE SCALE GENOMIC DNA]</scope>
</reference>
<evidence type="ECO:0000313" key="1">
    <source>
        <dbReference type="EMBL" id="CBY38335.1"/>
    </source>
</evidence>
<gene>
    <name evidence="1" type="ORF">GSOID_T00032267001</name>
</gene>
<name>E4YS96_OIKDI</name>